<name>A0ABV5PP41_STRCM</name>
<dbReference type="RefSeq" id="WP_380837974.1">
    <property type="nucleotide sequence ID" value="NZ_JBHMCR010000028.1"/>
</dbReference>
<organism evidence="1 2">
    <name type="scientific">Streptomyces cremeus</name>
    <dbReference type="NCBI Taxonomy" id="66881"/>
    <lineage>
        <taxon>Bacteria</taxon>
        <taxon>Bacillati</taxon>
        <taxon>Actinomycetota</taxon>
        <taxon>Actinomycetes</taxon>
        <taxon>Kitasatosporales</taxon>
        <taxon>Streptomycetaceae</taxon>
        <taxon>Streptomyces</taxon>
    </lineage>
</organism>
<dbReference type="Proteomes" id="UP001589718">
    <property type="component" value="Unassembled WGS sequence"/>
</dbReference>
<sequence>MRFFAYGTVVYDVEALEVLPEGVRTEDARGEEHAAALITSCGRRTSGC</sequence>
<evidence type="ECO:0000313" key="1">
    <source>
        <dbReference type="EMBL" id="MFB9524970.1"/>
    </source>
</evidence>
<keyword evidence="2" id="KW-1185">Reference proteome</keyword>
<gene>
    <name evidence="1" type="ORF">ACFFTU_34055</name>
</gene>
<evidence type="ECO:0008006" key="3">
    <source>
        <dbReference type="Google" id="ProtNLM"/>
    </source>
</evidence>
<proteinExistence type="predicted"/>
<accession>A0ABV5PP41</accession>
<evidence type="ECO:0000313" key="2">
    <source>
        <dbReference type="Proteomes" id="UP001589718"/>
    </source>
</evidence>
<reference evidence="1 2" key="1">
    <citation type="submission" date="2024-09" db="EMBL/GenBank/DDBJ databases">
        <authorList>
            <person name="Sun Q."/>
            <person name="Mori K."/>
        </authorList>
    </citation>
    <scope>NUCLEOTIDE SEQUENCE [LARGE SCALE GENOMIC DNA]</scope>
    <source>
        <strain evidence="1 2">JCM 4362</strain>
    </source>
</reference>
<protein>
    <recommendedName>
        <fullName evidence="3">Gamma-glutamylcyclotransferase AIG2-like domain-containing protein</fullName>
    </recommendedName>
</protein>
<comment type="caution">
    <text evidence="1">The sequence shown here is derived from an EMBL/GenBank/DDBJ whole genome shotgun (WGS) entry which is preliminary data.</text>
</comment>
<dbReference type="EMBL" id="JBHMCR010000028">
    <property type="protein sequence ID" value="MFB9524970.1"/>
    <property type="molecule type" value="Genomic_DNA"/>
</dbReference>